<dbReference type="Proteomes" id="UP000215455">
    <property type="component" value="Unassembled WGS sequence"/>
</dbReference>
<dbReference type="PRINTS" id="PR00081">
    <property type="entry name" value="GDHRDH"/>
</dbReference>
<dbReference type="InterPro" id="IPR002347">
    <property type="entry name" value="SDR_fam"/>
</dbReference>
<evidence type="ECO:0000256" key="2">
    <source>
        <dbReference type="ARBA" id="ARBA00023002"/>
    </source>
</evidence>
<evidence type="ECO:0000256" key="3">
    <source>
        <dbReference type="RuleBase" id="RU000363"/>
    </source>
</evidence>
<comment type="caution">
    <text evidence="4">The sequence shown here is derived from an EMBL/GenBank/DDBJ whole genome shotgun (WGS) entry which is preliminary data.</text>
</comment>
<organism evidence="4 5">
    <name type="scientific">Pseudomonas umsongensis</name>
    <dbReference type="NCBI Taxonomy" id="198618"/>
    <lineage>
        <taxon>Bacteria</taxon>
        <taxon>Pseudomonadati</taxon>
        <taxon>Pseudomonadota</taxon>
        <taxon>Gammaproteobacteria</taxon>
        <taxon>Pseudomonadales</taxon>
        <taxon>Pseudomonadaceae</taxon>
        <taxon>Pseudomonas</taxon>
    </lineage>
</organism>
<dbReference type="PROSITE" id="PS00061">
    <property type="entry name" value="ADH_SHORT"/>
    <property type="match status" value="1"/>
</dbReference>
<gene>
    <name evidence="4" type="ORF">PSUM_06115</name>
</gene>
<proteinExistence type="inferred from homology"/>
<dbReference type="PANTHER" id="PTHR42760">
    <property type="entry name" value="SHORT-CHAIN DEHYDROGENASES/REDUCTASES FAMILY MEMBER"/>
    <property type="match status" value="1"/>
</dbReference>
<dbReference type="PANTHER" id="PTHR42760:SF133">
    <property type="entry name" value="3-OXOACYL-[ACYL-CARRIER-PROTEIN] REDUCTASE"/>
    <property type="match status" value="1"/>
</dbReference>
<accession>A0ABX4E5M6</accession>
<dbReference type="RefSeq" id="WP_020799095.1">
    <property type="nucleotide sequence ID" value="NZ_CAXURZ020000001.1"/>
</dbReference>
<dbReference type="EMBL" id="NIWU01000001">
    <property type="protein sequence ID" value="OXR35451.1"/>
    <property type="molecule type" value="Genomic_DNA"/>
</dbReference>
<dbReference type="Gene3D" id="3.40.50.720">
    <property type="entry name" value="NAD(P)-binding Rossmann-like Domain"/>
    <property type="match status" value="1"/>
</dbReference>
<dbReference type="InterPro" id="IPR020904">
    <property type="entry name" value="Sc_DH/Rdtase_CS"/>
</dbReference>
<evidence type="ECO:0000313" key="5">
    <source>
        <dbReference type="Proteomes" id="UP000215455"/>
    </source>
</evidence>
<dbReference type="Pfam" id="PF00106">
    <property type="entry name" value="adh_short"/>
    <property type="match status" value="1"/>
</dbReference>
<keyword evidence="2" id="KW-0560">Oxidoreductase</keyword>
<dbReference type="PRINTS" id="PR00080">
    <property type="entry name" value="SDRFAMILY"/>
</dbReference>
<evidence type="ECO:0000256" key="1">
    <source>
        <dbReference type="ARBA" id="ARBA00006484"/>
    </source>
</evidence>
<name>A0ABX4E5M6_9PSED</name>
<protein>
    <submittedName>
        <fullName evidence="4">NAD(P)-dependent oxidoreductase</fullName>
    </submittedName>
</protein>
<evidence type="ECO:0000313" key="4">
    <source>
        <dbReference type="EMBL" id="OXR35451.1"/>
    </source>
</evidence>
<sequence length="292" mass="31378">MQLDEQLEHAPFEMAQASTRNFAGRVVLITGAGRGLGGTIARHFARAGADVVICDIDIPALEETRKAVEAAGANCLALHCDISSSSQVVAMFADIVQRFGTLHILVNNAALAPTGAADAVRRNKHYAYITTAQPRQSLGFTSEITDEEWHRYWDVNVHGMFYCTREALKLMQEQRYGRIVNLASIAGMSAISAHSPHYSASKGAVIAFTKSVAAEVAGGNILVNALAPGGVSTPFFEEYLDSIGEEGRRRFWQVIPAGRFGTTDEYASVATFLAGDHYFVGQVISPNGGAVL</sequence>
<dbReference type="CDD" id="cd05233">
    <property type="entry name" value="SDR_c"/>
    <property type="match status" value="1"/>
</dbReference>
<keyword evidence="5" id="KW-1185">Reference proteome</keyword>
<comment type="similarity">
    <text evidence="1 3">Belongs to the short-chain dehydrogenases/reductases (SDR) family.</text>
</comment>
<dbReference type="SUPFAM" id="SSF51735">
    <property type="entry name" value="NAD(P)-binding Rossmann-fold domains"/>
    <property type="match status" value="1"/>
</dbReference>
<dbReference type="GeneID" id="72195270"/>
<dbReference type="InterPro" id="IPR036291">
    <property type="entry name" value="NAD(P)-bd_dom_sf"/>
</dbReference>
<reference evidence="4 5" key="1">
    <citation type="submission" date="2017-06" db="EMBL/GenBank/DDBJ databases">
        <authorList>
            <person name="Furmanczyk E.M."/>
        </authorList>
    </citation>
    <scope>NUCLEOTIDE SEQUENCE [LARGE SCALE GENOMIC DNA]</scope>
    <source>
        <strain evidence="4 5">DSM 16611</strain>
    </source>
</reference>